<dbReference type="SUPFAM" id="SSF54197">
    <property type="entry name" value="HIT-like"/>
    <property type="match status" value="1"/>
</dbReference>
<dbReference type="Gene3D" id="3.30.428.10">
    <property type="entry name" value="HIT-like"/>
    <property type="match status" value="1"/>
</dbReference>
<dbReference type="PROSITE" id="PS51084">
    <property type="entry name" value="HIT_2"/>
    <property type="match status" value="1"/>
</dbReference>
<dbReference type="Pfam" id="PF01230">
    <property type="entry name" value="HIT"/>
    <property type="match status" value="1"/>
</dbReference>
<dbReference type="InterPro" id="IPR001310">
    <property type="entry name" value="Histidine_triad_HIT"/>
</dbReference>
<dbReference type="PRINTS" id="PR00332">
    <property type="entry name" value="HISTRIAD"/>
</dbReference>
<dbReference type="AlphaFoldDB" id="A0A382XC76"/>
<dbReference type="CDD" id="cd01276">
    <property type="entry name" value="PKCI_related"/>
    <property type="match status" value="1"/>
</dbReference>
<dbReference type="EMBL" id="UINC01166690">
    <property type="protein sequence ID" value="SVD68786.1"/>
    <property type="molecule type" value="Genomic_DNA"/>
</dbReference>
<evidence type="ECO:0000259" key="1">
    <source>
        <dbReference type="PROSITE" id="PS51084"/>
    </source>
</evidence>
<dbReference type="InterPro" id="IPR011146">
    <property type="entry name" value="HIT-like"/>
</dbReference>
<organism evidence="2">
    <name type="scientific">marine metagenome</name>
    <dbReference type="NCBI Taxonomy" id="408172"/>
    <lineage>
        <taxon>unclassified sequences</taxon>
        <taxon>metagenomes</taxon>
        <taxon>ecological metagenomes</taxon>
    </lineage>
</organism>
<dbReference type="InterPro" id="IPR036265">
    <property type="entry name" value="HIT-like_sf"/>
</dbReference>
<accession>A0A382XC76</accession>
<dbReference type="FunFam" id="3.30.428.10:FF:000005">
    <property type="entry name" value="Histidine triad nucleotide-binding protein 1"/>
    <property type="match status" value="1"/>
</dbReference>
<name>A0A382XC76_9ZZZZ</name>
<dbReference type="PANTHER" id="PTHR23089">
    <property type="entry name" value="HISTIDINE TRIAD HIT PROTEIN"/>
    <property type="match status" value="1"/>
</dbReference>
<feature type="domain" description="HIT" evidence="1">
    <location>
        <begin position="10"/>
        <end position="119"/>
    </location>
</feature>
<feature type="non-terminal residue" evidence="2">
    <location>
        <position position="1"/>
    </location>
</feature>
<protein>
    <recommendedName>
        <fullName evidence="1">HIT domain-containing protein</fullName>
    </recommendedName>
</protein>
<dbReference type="GO" id="GO:0003824">
    <property type="term" value="F:catalytic activity"/>
    <property type="evidence" value="ECO:0007669"/>
    <property type="project" value="InterPro"/>
</dbReference>
<proteinExistence type="predicted"/>
<reference evidence="2" key="1">
    <citation type="submission" date="2018-05" db="EMBL/GenBank/DDBJ databases">
        <authorList>
            <person name="Lanie J.A."/>
            <person name="Ng W.-L."/>
            <person name="Kazmierczak K.M."/>
            <person name="Andrzejewski T.M."/>
            <person name="Davidsen T.M."/>
            <person name="Wayne K.J."/>
            <person name="Tettelin H."/>
            <person name="Glass J.I."/>
            <person name="Rusch D."/>
            <person name="Podicherti R."/>
            <person name="Tsui H.-C.T."/>
            <person name="Winkler M.E."/>
        </authorList>
    </citation>
    <scope>NUCLEOTIDE SEQUENCE</scope>
</reference>
<evidence type="ECO:0000313" key="2">
    <source>
        <dbReference type="EMBL" id="SVD68786.1"/>
    </source>
</evidence>
<gene>
    <name evidence="2" type="ORF">METZ01_LOCUS421640</name>
</gene>
<sequence length="119" mass="13010">AHADDCVMTLFEKIIAREIPADIVYEDDLVLAFNDINPQAPVHVLVIPKKPIPRIAEAEPADHQVLGHLLLKAKDIATDLGLHENGFRLVINNGKDAGESVPHLHLHILGGRAMTWPPG</sequence>